<protein>
    <submittedName>
        <fullName evidence="2">Unplaced genomic scaffold CY34scaffold_77, whole genome shotgun sequence</fullName>
    </submittedName>
</protein>
<evidence type="ECO:0000313" key="3">
    <source>
        <dbReference type="Proteomes" id="UP000054485"/>
    </source>
</evidence>
<dbReference type="EMBL" id="KN835208">
    <property type="protein sequence ID" value="KIK43621.1"/>
    <property type="molecule type" value="Genomic_DNA"/>
</dbReference>
<keyword evidence="1" id="KW-0812">Transmembrane</keyword>
<evidence type="ECO:0000313" key="2">
    <source>
        <dbReference type="EMBL" id="KIK43621.1"/>
    </source>
</evidence>
<dbReference type="Proteomes" id="UP000054485">
    <property type="component" value="Unassembled WGS sequence"/>
</dbReference>
<feature type="transmembrane region" description="Helical" evidence="1">
    <location>
        <begin position="175"/>
        <end position="199"/>
    </location>
</feature>
<feature type="transmembrane region" description="Helical" evidence="1">
    <location>
        <begin position="56"/>
        <end position="78"/>
    </location>
</feature>
<dbReference type="InParanoid" id="A0A0D0APB1"/>
<feature type="transmembrane region" description="Helical" evidence="1">
    <location>
        <begin position="90"/>
        <end position="112"/>
    </location>
</feature>
<feature type="transmembrane region" description="Helical" evidence="1">
    <location>
        <begin position="27"/>
        <end position="49"/>
    </location>
</feature>
<accession>A0A0D0APB1</accession>
<organism evidence="2 3">
    <name type="scientific">Suillus luteus UH-Slu-Lm8-n1</name>
    <dbReference type="NCBI Taxonomy" id="930992"/>
    <lineage>
        <taxon>Eukaryota</taxon>
        <taxon>Fungi</taxon>
        <taxon>Dikarya</taxon>
        <taxon>Basidiomycota</taxon>
        <taxon>Agaricomycotina</taxon>
        <taxon>Agaricomycetes</taxon>
        <taxon>Agaricomycetidae</taxon>
        <taxon>Boletales</taxon>
        <taxon>Suillineae</taxon>
        <taxon>Suillaceae</taxon>
        <taxon>Suillus</taxon>
    </lineage>
</organism>
<evidence type="ECO:0000256" key="1">
    <source>
        <dbReference type="SAM" id="Phobius"/>
    </source>
</evidence>
<dbReference type="HOGENOM" id="CLU_423992_0_0_1"/>
<dbReference type="OrthoDB" id="3219582at2759"/>
<reference evidence="3" key="2">
    <citation type="submission" date="2015-01" db="EMBL/GenBank/DDBJ databases">
        <title>Evolutionary Origins and Diversification of the Mycorrhizal Mutualists.</title>
        <authorList>
            <consortium name="DOE Joint Genome Institute"/>
            <consortium name="Mycorrhizal Genomics Consortium"/>
            <person name="Kohler A."/>
            <person name="Kuo A."/>
            <person name="Nagy L.G."/>
            <person name="Floudas D."/>
            <person name="Copeland A."/>
            <person name="Barry K.W."/>
            <person name="Cichocki N."/>
            <person name="Veneault-Fourrey C."/>
            <person name="LaButti K."/>
            <person name="Lindquist E.A."/>
            <person name="Lipzen A."/>
            <person name="Lundell T."/>
            <person name="Morin E."/>
            <person name="Murat C."/>
            <person name="Riley R."/>
            <person name="Ohm R."/>
            <person name="Sun H."/>
            <person name="Tunlid A."/>
            <person name="Henrissat B."/>
            <person name="Grigoriev I.V."/>
            <person name="Hibbett D.S."/>
            <person name="Martin F."/>
        </authorList>
    </citation>
    <scope>NUCLEOTIDE SEQUENCE [LARGE SCALE GENOMIC DNA]</scope>
    <source>
        <strain evidence="3">UH-Slu-Lm8-n1</strain>
    </source>
</reference>
<dbReference type="STRING" id="930992.A0A0D0APB1"/>
<dbReference type="AlphaFoldDB" id="A0A0D0APB1"/>
<gene>
    <name evidence="2" type="ORF">CY34DRAFT_81432</name>
</gene>
<keyword evidence="1" id="KW-1133">Transmembrane helix</keyword>
<name>A0A0D0APB1_9AGAM</name>
<proteinExistence type="predicted"/>
<keyword evidence="3" id="KW-1185">Reference proteome</keyword>
<feature type="transmembrane region" description="Helical" evidence="1">
    <location>
        <begin position="132"/>
        <end position="155"/>
    </location>
</feature>
<reference evidence="2 3" key="1">
    <citation type="submission" date="2014-04" db="EMBL/GenBank/DDBJ databases">
        <authorList>
            <consortium name="DOE Joint Genome Institute"/>
            <person name="Kuo A."/>
            <person name="Ruytinx J."/>
            <person name="Rineau F."/>
            <person name="Colpaert J."/>
            <person name="Kohler A."/>
            <person name="Nagy L.G."/>
            <person name="Floudas D."/>
            <person name="Copeland A."/>
            <person name="Barry K.W."/>
            <person name="Cichocki N."/>
            <person name="Veneault-Fourrey C."/>
            <person name="LaButti K."/>
            <person name="Lindquist E.A."/>
            <person name="Lipzen A."/>
            <person name="Lundell T."/>
            <person name="Morin E."/>
            <person name="Murat C."/>
            <person name="Sun H."/>
            <person name="Tunlid A."/>
            <person name="Henrissat B."/>
            <person name="Grigoriev I.V."/>
            <person name="Hibbett D.S."/>
            <person name="Martin F."/>
            <person name="Nordberg H.P."/>
            <person name="Cantor M.N."/>
            <person name="Hua S.X."/>
        </authorList>
    </citation>
    <scope>NUCLEOTIDE SEQUENCE [LARGE SCALE GENOMIC DNA]</scope>
    <source>
        <strain evidence="2 3">UH-Slu-Lm8-n1</strain>
    </source>
</reference>
<sequence length="646" mass="71217">MSSLPICVDCLLPAEILRCGPLNLTQIYTLAIFPVIELLFCVFFISMTWRSRRAHLLLAADGTVYFILALVDLLPHVIPAARNSVTTTRVAQLFLGSVSSIPMLLYTSYLVWLSHREFIPYLPRRHQPVAKYLLTGLIPVGTIMNFAASLGFTIHNLHLSQPDFTSKSGSLWQSLGQLSLGLYTNYQCLAAFLALYRLFIACFDQRRIDTENTDERHFFNGTGWIALGIKLGAAECFVGFASGGFSIPLSRRILRMASRACIIFGTLKGMDENENFELLNKELVLWRRGKPLSTSHSLIANRHMSVRFSQFTSGSPPIEKDAEKGEAVRRVTVHKEGGGPPVLHMRCSALPPPERVIHADDLRRQSGQNTSAEMLASRNVASPSKSNTWRQSAQTISDDMSVVTELTPSVIGKHHESMLSQGHEDNKCGVSALDQQSTRQNAAQSCGEEDVAAECAVFYASEFMDKKSTLPRISIPQSAHACVEGSVSPWARLASQHTGNYPVQFPVTSTRTDSTVYSPTAQLEGESWHSLKPRHRQLLSLHLVERASKARSNLTARSSQWSTIPRSRSSESIRMYGGETVISPRCASAGPGDLMSSSSAETLRDGRPQIITGQGHIESADAVQEAAFNREKALRRLNGEVGVCEI</sequence>
<keyword evidence="1" id="KW-0472">Membrane</keyword>